<dbReference type="AlphaFoldDB" id="A0A5J4YKP2"/>
<proteinExistence type="predicted"/>
<gene>
    <name evidence="1" type="ORF">FVE85_3477</name>
</gene>
<organism evidence="1 2">
    <name type="scientific">Porphyridium purpureum</name>
    <name type="common">Red alga</name>
    <name type="synonym">Porphyridium cruentum</name>
    <dbReference type="NCBI Taxonomy" id="35688"/>
    <lineage>
        <taxon>Eukaryota</taxon>
        <taxon>Rhodophyta</taxon>
        <taxon>Bangiophyceae</taxon>
        <taxon>Porphyridiales</taxon>
        <taxon>Porphyridiaceae</taxon>
        <taxon>Porphyridium</taxon>
    </lineage>
</organism>
<keyword evidence="2" id="KW-1185">Reference proteome</keyword>
<accession>A0A5J4YKP2</accession>
<dbReference type="Proteomes" id="UP000324585">
    <property type="component" value="Unassembled WGS sequence"/>
</dbReference>
<dbReference type="EMBL" id="VRMN01000010">
    <property type="protein sequence ID" value="KAA8492039.1"/>
    <property type="molecule type" value="Genomic_DNA"/>
</dbReference>
<protein>
    <submittedName>
        <fullName evidence="1">Uncharacterized protein</fullName>
    </submittedName>
</protein>
<reference evidence="2" key="1">
    <citation type="journal article" date="2019" name="Nat. Commun.">
        <title>Expansion of phycobilisome linker gene families in mesophilic red algae.</title>
        <authorList>
            <person name="Lee J."/>
            <person name="Kim D."/>
            <person name="Bhattacharya D."/>
            <person name="Yoon H.S."/>
        </authorList>
    </citation>
    <scope>NUCLEOTIDE SEQUENCE [LARGE SCALE GENOMIC DNA]</scope>
    <source>
        <strain evidence="2">CCMP 1328</strain>
    </source>
</reference>
<evidence type="ECO:0000313" key="2">
    <source>
        <dbReference type="Proteomes" id="UP000324585"/>
    </source>
</evidence>
<sequence>MAYREKGKETHPQKGVMESFPILEFNAAHMRPPHMVVSWMRALENFTKAESGPFGYIFEMKQARAQYPGKHGGPAVQEPQSWREKEFARLQIQAYAEVHKHTRLTREKICGLMVGQLSRTSLGILEMKNIRKDLTTDRTDPLERKKAILVMHMTPVGASDIKRKMFTRACFQKTVMGNGESIGHFRERFSDSVIVMAVTQKAMMEEERINEGFSTKVRRSCVNCCPH</sequence>
<name>A0A5J4YKP2_PORPP</name>
<evidence type="ECO:0000313" key="1">
    <source>
        <dbReference type="EMBL" id="KAA8492039.1"/>
    </source>
</evidence>
<comment type="caution">
    <text evidence="1">The sequence shown here is derived from an EMBL/GenBank/DDBJ whole genome shotgun (WGS) entry which is preliminary data.</text>
</comment>